<proteinExistence type="predicted"/>
<sequence>MALLFVIGETGPNVSVDEFNDWYDNEHAPKRLTVPGFDTARRYKAVDAQTPTWLAIYDLASPSVPFDAPYKSLVPSDKDKSIIPRLEFFTRSVWELISEQPSSALTAAPAHLLIVTCLATGQKESDELNKWYETEHIPDILAVGCTRARRYKLVESVDLTKKTNPSPDEVHNYLAVYDFPNGDYINNPAFGASVRTPWALKALAPPVQMALRRFELHKDIQNPEDKYFHFPSILPSSTRSLLLPATRECREGWQWQGDGRIDAPVRVSCDEDEIKYGVNYWSAEIVDHAGTAAYAECLKCTSV</sequence>
<accession>A0A8H7XX28</accession>
<evidence type="ECO:0000313" key="1">
    <source>
        <dbReference type="EMBL" id="KAG5168432.1"/>
    </source>
</evidence>
<name>A0A8H7XX28_PSICU</name>
<comment type="caution">
    <text evidence="1">The sequence shown here is derived from an EMBL/GenBank/DDBJ whole genome shotgun (WGS) entry which is preliminary data.</text>
</comment>
<dbReference type="InterPro" id="IPR011008">
    <property type="entry name" value="Dimeric_a/b-barrel"/>
</dbReference>
<reference evidence="1" key="1">
    <citation type="submission" date="2021-02" db="EMBL/GenBank/DDBJ databases">
        <title>Psilocybe cubensis genome.</title>
        <authorList>
            <person name="Mckernan K.J."/>
            <person name="Crawford S."/>
            <person name="Trippe A."/>
            <person name="Kane L.T."/>
            <person name="Mclaughlin S."/>
        </authorList>
    </citation>
    <scope>NUCLEOTIDE SEQUENCE [LARGE SCALE GENOMIC DNA]</scope>
    <source>
        <strain evidence="1">MGC-MH-2018</strain>
    </source>
</reference>
<dbReference type="EMBL" id="JAFIQS010000006">
    <property type="protein sequence ID" value="KAG5168432.1"/>
    <property type="molecule type" value="Genomic_DNA"/>
</dbReference>
<dbReference type="SUPFAM" id="SSF54909">
    <property type="entry name" value="Dimeric alpha+beta barrel"/>
    <property type="match status" value="1"/>
</dbReference>
<gene>
    <name evidence="1" type="ORF">JR316_007031</name>
</gene>
<organism evidence="1">
    <name type="scientific">Psilocybe cubensis</name>
    <name type="common">Psychedelic mushroom</name>
    <name type="synonym">Stropharia cubensis</name>
    <dbReference type="NCBI Taxonomy" id="181762"/>
    <lineage>
        <taxon>Eukaryota</taxon>
        <taxon>Fungi</taxon>
        <taxon>Dikarya</taxon>
        <taxon>Basidiomycota</taxon>
        <taxon>Agaricomycotina</taxon>
        <taxon>Agaricomycetes</taxon>
        <taxon>Agaricomycetidae</taxon>
        <taxon>Agaricales</taxon>
        <taxon>Agaricineae</taxon>
        <taxon>Strophariaceae</taxon>
        <taxon>Psilocybe</taxon>
    </lineage>
</organism>
<dbReference type="AlphaFoldDB" id="A0A8H7XX28"/>
<protein>
    <submittedName>
        <fullName evidence="1">Uncharacterized protein</fullName>
    </submittedName>
</protein>